<dbReference type="PRINTS" id="PR00181">
    <property type="entry name" value="MALTOSEBP"/>
</dbReference>
<dbReference type="InterPro" id="IPR006059">
    <property type="entry name" value="SBP"/>
</dbReference>
<dbReference type="SUPFAM" id="SSF53850">
    <property type="entry name" value="Periplasmic binding protein-like II"/>
    <property type="match status" value="1"/>
</dbReference>
<evidence type="ECO:0000256" key="1">
    <source>
        <dbReference type="ARBA" id="ARBA00008520"/>
    </source>
</evidence>
<feature type="chain" id="PRO_5035315963" evidence="5">
    <location>
        <begin position="26"/>
        <end position="412"/>
    </location>
</feature>
<dbReference type="GO" id="GO:0015768">
    <property type="term" value="P:maltose transport"/>
    <property type="evidence" value="ECO:0007669"/>
    <property type="project" value="TreeGrafter"/>
</dbReference>
<evidence type="ECO:0000313" key="7">
    <source>
        <dbReference type="Proteomes" id="UP000619536"/>
    </source>
</evidence>
<feature type="signal peptide" evidence="5">
    <location>
        <begin position="1"/>
        <end position="25"/>
    </location>
</feature>
<dbReference type="GO" id="GO:0055052">
    <property type="term" value="C:ATP-binding cassette (ABC) transporter complex, substrate-binding subunit-containing"/>
    <property type="evidence" value="ECO:0007669"/>
    <property type="project" value="TreeGrafter"/>
</dbReference>
<sequence>MEVFSTRRIMAIIAAASTIALGLSACSSGNTSDTSSSESKNATITVWADADHTAALKDVASSFTKSTGINVKVIQKDLGSVQKDLITQVPAGQGPDIAIGPNDWTGLLATDGVIQPIDLGDAQSDFEKVSIDAFNYQGKIYALPYSIENVALVRNTKLAPNAPTSWDDMVNTAKQANAKYPYLLQIGDQGDAYTMYPVQTSFGSSVFAQNSDGSYDAKNLTIGNEQGKAFASWLSEQAKEGILSTSITADIALSKFEAGESPYIITGPWNIPALKKAGLNVAVSAIPSAGGQPAQPFVGVNGFFLSSQTKNKIAATNFLTNYVGTEKVQEALYKAGGLPPALSSAFEKVAEDDFVKGFEEAGKTGVPMPNVTEMSAVWQSWNNAEVSIVNQQGDPTQIWDNMSGEIQKTINK</sequence>
<accession>A0A8J3ADI1</accession>
<gene>
    <name evidence="6" type="ORF">GCM10007377_00180</name>
</gene>
<reference evidence="6" key="2">
    <citation type="submission" date="2020-09" db="EMBL/GenBank/DDBJ databases">
        <authorList>
            <person name="Sun Q."/>
            <person name="Sedlacek I."/>
        </authorList>
    </citation>
    <scope>NUCLEOTIDE SEQUENCE</scope>
    <source>
        <strain evidence="6">CCM 8606</strain>
    </source>
</reference>
<dbReference type="AlphaFoldDB" id="A0A8J3ADI1"/>
<dbReference type="PANTHER" id="PTHR30061:SF50">
    <property type="entry name" value="MALTOSE_MALTODEXTRIN-BINDING PERIPLASMIC PROTEIN"/>
    <property type="match status" value="1"/>
</dbReference>
<keyword evidence="3" id="KW-0762">Sugar transport</keyword>
<dbReference type="GO" id="GO:1901982">
    <property type="term" value="F:maltose binding"/>
    <property type="evidence" value="ECO:0007669"/>
    <property type="project" value="TreeGrafter"/>
</dbReference>
<dbReference type="EMBL" id="BMDH01000001">
    <property type="protein sequence ID" value="GGI12282.1"/>
    <property type="molecule type" value="Genomic_DNA"/>
</dbReference>
<dbReference type="PROSITE" id="PS51257">
    <property type="entry name" value="PROKAR_LIPOPROTEIN"/>
    <property type="match status" value="1"/>
</dbReference>
<dbReference type="PANTHER" id="PTHR30061">
    <property type="entry name" value="MALTOSE-BINDING PERIPLASMIC PROTEIN"/>
    <property type="match status" value="1"/>
</dbReference>
<comment type="caution">
    <text evidence="6">The sequence shown here is derived from an EMBL/GenBank/DDBJ whole genome shotgun (WGS) entry which is preliminary data.</text>
</comment>
<dbReference type="RefSeq" id="WP_188354235.1">
    <property type="nucleotide sequence ID" value="NZ_BMDH01000001.1"/>
</dbReference>
<name>A0A8J3ADI1_9BIFI</name>
<dbReference type="InterPro" id="IPR006060">
    <property type="entry name" value="Maltose/Cyclodextrin-bd"/>
</dbReference>
<protein>
    <submittedName>
        <fullName evidence="6">Maltose ABC transporter substrate-binding protein</fullName>
    </submittedName>
</protein>
<dbReference type="Pfam" id="PF13416">
    <property type="entry name" value="SBP_bac_8"/>
    <property type="match status" value="1"/>
</dbReference>
<reference evidence="6" key="1">
    <citation type="journal article" date="2014" name="Int. J. Syst. Evol. Microbiol.">
        <title>Complete genome sequence of Corynebacterium casei LMG S-19264T (=DSM 44701T), isolated from a smear-ripened cheese.</title>
        <authorList>
            <consortium name="US DOE Joint Genome Institute (JGI-PGF)"/>
            <person name="Walter F."/>
            <person name="Albersmeier A."/>
            <person name="Kalinowski J."/>
            <person name="Ruckert C."/>
        </authorList>
    </citation>
    <scope>NUCLEOTIDE SEQUENCE</scope>
    <source>
        <strain evidence="6">CCM 8606</strain>
    </source>
</reference>
<dbReference type="Proteomes" id="UP000619536">
    <property type="component" value="Unassembled WGS sequence"/>
</dbReference>
<evidence type="ECO:0000313" key="6">
    <source>
        <dbReference type="EMBL" id="GGI12282.1"/>
    </source>
</evidence>
<dbReference type="Gene3D" id="3.40.190.10">
    <property type="entry name" value="Periplasmic binding protein-like II"/>
    <property type="match status" value="2"/>
</dbReference>
<dbReference type="GO" id="GO:0042956">
    <property type="term" value="P:maltodextrin transmembrane transport"/>
    <property type="evidence" value="ECO:0007669"/>
    <property type="project" value="TreeGrafter"/>
</dbReference>
<evidence type="ECO:0000256" key="4">
    <source>
        <dbReference type="ARBA" id="ARBA00022729"/>
    </source>
</evidence>
<keyword evidence="7" id="KW-1185">Reference proteome</keyword>
<organism evidence="6 7">
    <name type="scientific">Galliscardovia ingluviei</name>
    <dbReference type="NCBI Taxonomy" id="1769422"/>
    <lineage>
        <taxon>Bacteria</taxon>
        <taxon>Bacillati</taxon>
        <taxon>Actinomycetota</taxon>
        <taxon>Actinomycetes</taxon>
        <taxon>Bifidobacteriales</taxon>
        <taxon>Bifidobacteriaceae</taxon>
        <taxon>Galliscardovia</taxon>
    </lineage>
</organism>
<evidence type="ECO:0000256" key="2">
    <source>
        <dbReference type="ARBA" id="ARBA00022448"/>
    </source>
</evidence>
<evidence type="ECO:0000256" key="3">
    <source>
        <dbReference type="ARBA" id="ARBA00022597"/>
    </source>
</evidence>
<proteinExistence type="inferred from homology"/>
<dbReference type="CDD" id="cd13586">
    <property type="entry name" value="PBP2_Maltose_binding_like"/>
    <property type="match status" value="1"/>
</dbReference>
<evidence type="ECO:0000256" key="5">
    <source>
        <dbReference type="SAM" id="SignalP"/>
    </source>
</evidence>
<keyword evidence="4 5" id="KW-0732">Signal</keyword>
<dbReference type="GO" id="GO:0015144">
    <property type="term" value="F:carbohydrate transmembrane transporter activity"/>
    <property type="evidence" value="ECO:0007669"/>
    <property type="project" value="InterPro"/>
</dbReference>
<comment type="similarity">
    <text evidence="1">Belongs to the bacterial solute-binding protein 1 family.</text>
</comment>
<keyword evidence="2" id="KW-0813">Transport</keyword>